<dbReference type="EMBL" id="ATAM02000013">
    <property type="protein sequence ID" value="KAL0240576.1"/>
    <property type="molecule type" value="Genomic_DNA"/>
</dbReference>
<feature type="compositionally biased region" description="Polar residues" evidence="1">
    <location>
        <begin position="140"/>
        <end position="154"/>
    </location>
</feature>
<feature type="compositionally biased region" description="Polar residues" evidence="1">
    <location>
        <begin position="690"/>
        <end position="704"/>
    </location>
</feature>
<feature type="compositionally biased region" description="Polar residues" evidence="1">
    <location>
        <begin position="291"/>
        <end position="302"/>
    </location>
</feature>
<feature type="compositionally biased region" description="Low complexity" evidence="1">
    <location>
        <begin position="705"/>
        <end position="717"/>
    </location>
</feature>
<organism evidence="2 3">
    <name type="scientific">Cryptococcus tetragattii IND107</name>
    <dbReference type="NCBI Taxonomy" id="1296105"/>
    <lineage>
        <taxon>Eukaryota</taxon>
        <taxon>Fungi</taxon>
        <taxon>Dikarya</taxon>
        <taxon>Basidiomycota</taxon>
        <taxon>Agaricomycotina</taxon>
        <taxon>Tremellomycetes</taxon>
        <taxon>Tremellales</taxon>
        <taxon>Cryptococcaceae</taxon>
        <taxon>Cryptococcus</taxon>
        <taxon>Cryptococcus gattii species complex</taxon>
    </lineage>
</organism>
<feature type="compositionally biased region" description="Basic and acidic residues" evidence="1">
    <location>
        <begin position="826"/>
        <end position="845"/>
    </location>
</feature>
<feature type="compositionally biased region" description="Polar residues" evidence="1">
    <location>
        <begin position="658"/>
        <end position="683"/>
    </location>
</feature>
<evidence type="ECO:0008006" key="4">
    <source>
        <dbReference type="Google" id="ProtNLM"/>
    </source>
</evidence>
<reference evidence="2" key="1">
    <citation type="submission" date="2015-01" db="EMBL/GenBank/DDBJ databases">
        <authorList>
            <consortium name="The Broad Institute Genomics Platform"/>
            <person name="Cuomo C."/>
            <person name="Litvintseva A."/>
            <person name="Chen Y."/>
            <person name="Heitman J."/>
            <person name="Sun S."/>
            <person name="Springer D."/>
            <person name="Dromer F."/>
            <person name="Young S."/>
            <person name="Zeng Q."/>
            <person name="Gargeya S."/>
            <person name="Abouelleil A."/>
            <person name="Alvarado L."/>
            <person name="Chapman S.B."/>
            <person name="Gainer-Dewar J."/>
            <person name="Goldberg J."/>
            <person name="Griggs A."/>
            <person name="Gujja S."/>
            <person name="Hansen M."/>
            <person name="Howarth C."/>
            <person name="Imamovic A."/>
            <person name="Larimer J."/>
            <person name="Murphy C."/>
            <person name="Naylor J."/>
            <person name="Pearson M."/>
            <person name="Priest M."/>
            <person name="Roberts A."/>
            <person name="Saif S."/>
            <person name="Shea T."/>
            <person name="Sykes S."/>
            <person name="Wortman J."/>
            <person name="Nusbaum C."/>
            <person name="Birren B."/>
        </authorList>
    </citation>
    <scope>NUCLEOTIDE SEQUENCE</scope>
    <source>
        <strain evidence="2">IND107</strain>
    </source>
</reference>
<feature type="region of interest" description="Disordered" evidence="1">
    <location>
        <begin position="291"/>
        <end position="339"/>
    </location>
</feature>
<keyword evidence="3" id="KW-1185">Reference proteome</keyword>
<gene>
    <name evidence="2" type="ORF">I308_106373</name>
</gene>
<feature type="region of interest" description="Disordered" evidence="1">
    <location>
        <begin position="1"/>
        <end position="25"/>
    </location>
</feature>
<sequence length="853" mass="90717">MDVNDCGTAEPDVSIEEEEDPRETVKLQAISECSQHLPLYASLAEYSLQTPQTFPLDSSLLPQEAPDRGERIRTTSAGPQPPNHQGPTDVVKGHHVSSQSSPPSSSTSNAGSRLKSGSYTSHISLLSSMTPVTNLPTVASYQSTVSRESQSSHRPSPRLHEIQPPSRRLSTHQMLLLTPFGGQLPATALTMPGGPLGMSRVSSNASIPEGVAVSAGFLERSSIGSSVSMKGSRSNRGSLMEVSSSSMGLGIGIGTRALDMSKNLSSTLMSHLPTRPCQPLTAGSGVINSSPLVSAHTSSQALVSRPSDQRDLKRERTQPARPTTGMTHGPRAADKSANNHEIDGRLQLMPATVAMTRCNSLPVLTLRELEAIQEKDGDLGIQRGGHWAWVSREVTVDEDGNEVIESVPQGTICTGSTTVIAPLRPSFTMFQDPFAGRPPSPSAQPYIPIATSSNYRYSPAHPSRRMSEMPSVASDAYSKEMNKDTRRPSMPVVLEVGRGSKGMPHPQALRSHLYSTIPLSSTLAQYQGPAPAQIQSSSTEGHTGPFLKQQELSAGDTILPSAPIQERPRLTRYKSSPARSNGLGLNIVLLPADGRVTEGSTSSPSHNDRGTERPRVPLGQESRRTSIAVVGHWAEVDFVDPLVAASDFPPVIVPVPLSTNASPTQYRPATPPSEYSSGVSPTALSHRDLSPSQSSTFASQGSIISTGSTHSAPAAASAHHHQINSFEVFSFGGRRERFESIDSALPLMPGGTGSRLSVPPTGAGEAYHSQRGMTVIGGELQHGTPNLAVGQGTEVGGGEGEIPRRGSLGMGTFARLRRVMGKGHLDFNDETAGESKKHWSERRGSWAEGWTKS</sequence>
<dbReference type="GeneID" id="91993228"/>
<comment type="caution">
    <text evidence="2">The sequence shown here is derived from an EMBL/GenBank/DDBJ whole genome shotgun (WGS) entry which is preliminary data.</text>
</comment>
<feature type="compositionally biased region" description="Basic and acidic residues" evidence="1">
    <location>
        <begin position="307"/>
        <end position="318"/>
    </location>
</feature>
<evidence type="ECO:0000256" key="1">
    <source>
        <dbReference type="SAM" id="MobiDB-lite"/>
    </source>
</evidence>
<proteinExistence type="predicted"/>
<protein>
    <recommendedName>
        <fullName evidence="4">SH3 domain-containing protein</fullName>
    </recommendedName>
</protein>
<reference evidence="2" key="2">
    <citation type="submission" date="2024-01" db="EMBL/GenBank/DDBJ databases">
        <title>Comparative genomics of Cryptococcus and Kwoniella reveals pathogenesis evolution and contrasting modes of karyotype evolution via chromosome fusion or intercentromeric recombination.</title>
        <authorList>
            <person name="Coelho M.A."/>
            <person name="David-Palma M."/>
            <person name="Shea T."/>
            <person name="Bowers K."/>
            <person name="Mcginley-Smith S."/>
            <person name="Mohammad A.W."/>
            <person name="Gnirke A."/>
            <person name="Yurkov A.M."/>
            <person name="Nowrousian M."/>
            <person name="Sun S."/>
            <person name="Cuomo C.A."/>
            <person name="Heitman J."/>
        </authorList>
    </citation>
    <scope>NUCLEOTIDE SEQUENCE</scope>
    <source>
        <strain evidence="2">IND107</strain>
    </source>
</reference>
<feature type="region of interest" description="Disordered" evidence="1">
    <location>
        <begin position="594"/>
        <end position="622"/>
    </location>
</feature>
<feature type="compositionally biased region" description="Basic and acidic residues" evidence="1">
    <location>
        <begin position="606"/>
        <end position="615"/>
    </location>
</feature>
<dbReference type="Proteomes" id="UP000054399">
    <property type="component" value="Unassembled WGS sequence"/>
</dbReference>
<feature type="compositionally biased region" description="Low complexity" evidence="1">
    <location>
        <begin position="97"/>
        <end position="108"/>
    </location>
</feature>
<feature type="region of interest" description="Disordered" evidence="1">
    <location>
        <begin position="826"/>
        <end position="853"/>
    </location>
</feature>
<accession>A0ABR3BIQ3</accession>
<feature type="region of interest" description="Disordered" evidence="1">
    <location>
        <begin position="140"/>
        <end position="168"/>
    </location>
</feature>
<feature type="region of interest" description="Disordered" evidence="1">
    <location>
        <begin position="53"/>
        <end position="115"/>
    </location>
</feature>
<dbReference type="RefSeq" id="XP_066611075.1">
    <property type="nucleotide sequence ID" value="XM_066760803.1"/>
</dbReference>
<name>A0ABR3BIQ3_9TREE</name>
<evidence type="ECO:0000313" key="3">
    <source>
        <dbReference type="Proteomes" id="UP000054399"/>
    </source>
</evidence>
<feature type="region of interest" description="Disordered" evidence="1">
    <location>
        <begin position="658"/>
        <end position="718"/>
    </location>
</feature>
<evidence type="ECO:0000313" key="2">
    <source>
        <dbReference type="EMBL" id="KAL0240576.1"/>
    </source>
</evidence>